<dbReference type="NCBIfam" id="TIGR04183">
    <property type="entry name" value="Por_Secre_tail"/>
    <property type="match status" value="1"/>
</dbReference>
<dbReference type="Pfam" id="PF18962">
    <property type="entry name" value="Por_Secre_tail"/>
    <property type="match status" value="1"/>
</dbReference>
<proteinExistence type="predicted"/>
<feature type="domain" description="Bacterial repeat" evidence="4">
    <location>
        <begin position="655"/>
        <end position="709"/>
    </location>
</feature>
<dbReference type="EMBL" id="JQZW01000019">
    <property type="protein sequence ID" value="KGN97036.1"/>
    <property type="molecule type" value="Genomic_DNA"/>
</dbReference>
<dbReference type="STRING" id="266762.HQ36_08340"/>
<dbReference type="InterPro" id="IPR044060">
    <property type="entry name" value="Bacterial_rp_domain"/>
</dbReference>
<protein>
    <recommendedName>
        <fullName evidence="7">Secretion system C-terminal sorting domain-containing protein</fullName>
    </recommendedName>
</protein>
<dbReference type="InterPro" id="IPR011628">
    <property type="entry name" value="Cleaved_adhesin"/>
</dbReference>
<keyword evidence="6" id="KW-1185">Reference proteome</keyword>
<evidence type="ECO:0000256" key="1">
    <source>
        <dbReference type="SAM" id="SignalP"/>
    </source>
</evidence>
<name>A0A0A2G1A7_9PORP</name>
<dbReference type="OrthoDB" id="1012803at2"/>
<evidence type="ECO:0000313" key="6">
    <source>
        <dbReference type="Proteomes" id="UP000030134"/>
    </source>
</evidence>
<sequence>MKKYLLLKRSIVAVLAVTTGLLTWGSASASPQKATPEKKQVLRDGESTVIIEESFSTGFPEGWFARDIDGNGKTFTWTKWQNHGTGPDIDYSGTGGSMTSDSFISSEKPLSNWLIAPRLNLPNGGEVSFWTTTYSSQFPAEKYSVCYSTTGSNPEDFIELMTETLTKERVMVWKDFTLQLPAGTKYVAFHHHDCQESGLSLDDVKISGVGGSLANDLPTYVVSVEETERGTVQVKDSKDAIVENLNAVKEGSKLRITATANEGFNYRGLKINGIAINDFYSGDPYEFNIAGNTTIAAVFKKRTHSIRLPWQVENGKIELEGLGDQQVWEVEEDTEVTVKPIPNPGYKVGEVRLDEEVLAAPYTFILKKSVSINVTFVPESQEPEEGVATLSENFDGADVDFSNLPQGWEKKSKSEPDDPYTGWGYYNAAAGVHSGRASMRSYGSSNTKYSNLLITPRLALKKESFLSFFIKTGSPNQTVPYKVLGSKSDTEIASFTEILFTESIPYSEKTYAKKVVKVPADIKYIAFVHFAENPVSYSTDLLIDDIVLQEEPIAITYEVVLLGVENGTIAIEGKTAEELKAIPEGTELTVVATPNENYELRSVFVNQNAIEAPYRFTVKERTEVGATFAKKVTTYPVTIQVKGKGFASIEGYTTDMLKAVPEGTTLTIKAQPSQGHTLKSITVNGVALPSNGFTFTVSKATEVIVTFEKEVATYPVTLQIVGEGTASIENYTDDMLKAVPEGTTLTIKAQPKQGHLLKSITVNGTALSANTLTFKVEKATTVIITFEKQIVTYTVTLAPTENGTISIKNKTAEELKAIAEGTDLIVEVTPLDKYELSTLTANNVDIKATRTFKVTANTEVKATFKLIDAIEGINGNKATIYPNPAQDFVAIEGIEANTLVRLTTMDGRVIAEALASELGVARFNVSGLARGNYLLVVAGKAQVIVLK</sequence>
<feature type="domain" description="Secretion system C-terminal sorting" evidence="3">
    <location>
        <begin position="880"/>
        <end position="943"/>
    </location>
</feature>
<accession>A0A0A2G1A7</accession>
<dbReference type="InterPro" id="IPR026444">
    <property type="entry name" value="Secre_tail"/>
</dbReference>
<evidence type="ECO:0008006" key="7">
    <source>
        <dbReference type="Google" id="ProtNLM"/>
    </source>
</evidence>
<dbReference type="eggNOG" id="COG4447">
    <property type="taxonomic scope" value="Bacteria"/>
</dbReference>
<dbReference type="Pfam" id="PF07675">
    <property type="entry name" value="Cleaved_Adhesin"/>
    <property type="match status" value="2"/>
</dbReference>
<keyword evidence="1" id="KW-0732">Signal</keyword>
<dbReference type="AlphaFoldDB" id="A0A0A2G1A7"/>
<dbReference type="Pfam" id="PF18998">
    <property type="entry name" value="Flg_new_2"/>
    <property type="match status" value="5"/>
</dbReference>
<feature type="domain" description="Bacterial repeat" evidence="4">
    <location>
        <begin position="736"/>
        <end position="788"/>
    </location>
</feature>
<dbReference type="NCBIfam" id="NF038128">
    <property type="entry name" value="choice_anch_J"/>
    <property type="match status" value="2"/>
</dbReference>
<feature type="domain" description="Cleaved adhesin" evidence="2">
    <location>
        <begin position="422"/>
        <end position="546"/>
    </location>
</feature>
<feature type="chain" id="PRO_5001987579" description="Secretion system C-terminal sorting domain-containing protein" evidence="1">
    <location>
        <begin position="30"/>
        <end position="947"/>
    </location>
</feature>
<organism evidence="5 6">
    <name type="scientific">Porphyromonas gingivicanis</name>
    <dbReference type="NCBI Taxonomy" id="266762"/>
    <lineage>
        <taxon>Bacteria</taxon>
        <taxon>Pseudomonadati</taxon>
        <taxon>Bacteroidota</taxon>
        <taxon>Bacteroidia</taxon>
        <taxon>Bacteroidales</taxon>
        <taxon>Porphyromonadaceae</taxon>
        <taxon>Porphyromonas</taxon>
    </lineage>
</organism>
<feature type="domain" description="Bacterial repeat" evidence="4">
    <location>
        <begin position="793"/>
        <end position="867"/>
    </location>
</feature>
<feature type="domain" description="Bacterial repeat" evidence="4">
    <location>
        <begin position="565"/>
        <end position="631"/>
    </location>
</feature>
<feature type="domain" description="Cleaved adhesin" evidence="2">
    <location>
        <begin position="49"/>
        <end position="206"/>
    </location>
</feature>
<evidence type="ECO:0000259" key="2">
    <source>
        <dbReference type="Pfam" id="PF07675"/>
    </source>
</evidence>
<feature type="domain" description="Bacterial repeat" evidence="4">
    <location>
        <begin position="220"/>
        <end position="301"/>
    </location>
</feature>
<evidence type="ECO:0000313" key="5">
    <source>
        <dbReference type="EMBL" id="KGN97036.1"/>
    </source>
</evidence>
<evidence type="ECO:0000259" key="4">
    <source>
        <dbReference type="Pfam" id="PF18998"/>
    </source>
</evidence>
<dbReference type="Proteomes" id="UP000030134">
    <property type="component" value="Unassembled WGS sequence"/>
</dbReference>
<gene>
    <name evidence="5" type="ORF">HQ36_08340</name>
</gene>
<feature type="signal peptide" evidence="1">
    <location>
        <begin position="1"/>
        <end position="29"/>
    </location>
</feature>
<comment type="caution">
    <text evidence="5">The sequence shown here is derived from an EMBL/GenBank/DDBJ whole genome shotgun (WGS) entry which is preliminary data.</text>
</comment>
<dbReference type="Gene3D" id="2.60.120.200">
    <property type="match status" value="2"/>
</dbReference>
<dbReference type="RefSeq" id="WP_036885058.1">
    <property type="nucleotide sequence ID" value="NZ_JQZW01000019.1"/>
</dbReference>
<reference evidence="5 6" key="1">
    <citation type="submission" date="2014-08" db="EMBL/GenBank/DDBJ databases">
        <title>Porphyromonas gingivicanis strain:COT-022_OH1391 Genome sequencing.</title>
        <authorList>
            <person name="Wallis C."/>
            <person name="Deusch O."/>
            <person name="O'Flynn C."/>
            <person name="Davis I."/>
            <person name="Jospin G."/>
            <person name="Darling A.E."/>
            <person name="Coil D.A."/>
            <person name="Alexiev A."/>
            <person name="Horsfall A."/>
            <person name="Kirkwood N."/>
            <person name="Harris S."/>
            <person name="Eisen J.A."/>
        </authorList>
    </citation>
    <scope>NUCLEOTIDE SEQUENCE [LARGE SCALE GENOMIC DNA]</scope>
    <source>
        <strain evidence="6">COT-022 OH1391</strain>
    </source>
</reference>
<evidence type="ECO:0000259" key="3">
    <source>
        <dbReference type="Pfam" id="PF18962"/>
    </source>
</evidence>
<dbReference type="eggNOG" id="COG1974">
    <property type="taxonomic scope" value="Bacteria"/>
</dbReference>